<evidence type="ECO:0000256" key="13">
    <source>
        <dbReference type="ARBA" id="ARBA00023136"/>
    </source>
</evidence>
<evidence type="ECO:0000313" key="20">
    <source>
        <dbReference type="Proteomes" id="UP001163046"/>
    </source>
</evidence>
<comment type="caution">
    <text evidence="19">The sequence shown here is derived from an EMBL/GenBank/DDBJ whole genome shotgun (WGS) entry which is preliminary data.</text>
</comment>
<keyword evidence="11" id="KW-1133">Transmembrane helix</keyword>
<comment type="subcellular location">
    <subcellularLocation>
        <location evidence="1">Golgi apparatus membrane</location>
        <topology evidence="1">Single-pass type II membrane protein</topology>
    </subcellularLocation>
    <subcellularLocation>
        <location evidence="2">Secreted</location>
    </subcellularLocation>
</comment>
<dbReference type="InterPro" id="IPR027833">
    <property type="entry name" value="MGT5A-like_N"/>
</dbReference>
<dbReference type="PANTHER" id="PTHR15075">
    <property type="entry name" value="ALPHA-MANNOSIDE BETA-1,6-N-ACETYLGLUCOSAMINYLTRANSFERASE"/>
    <property type="match status" value="1"/>
</dbReference>
<reference evidence="19" key="1">
    <citation type="submission" date="2023-01" db="EMBL/GenBank/DDBJ databases">
        <title>Genome assembly of the deep-sea coral Lophelia pertusa.</title>
        <authorList>
            <person name="Herrera S."/>
            <person name="Cordes E."/>
        </authorList>
    </citation>
    <scope>NUCLEOTIDE SEQUENCE</scope>
    <source>
        <strain evidence="19">USNM1676648</strain>
        <tissue evidence="19">Polyp</tissue>
    </source>
</reference>
<keyword evidence="16" id="KW-0175">Coiled coil</keyword>
<feature type="domain" description="Glycosyltransferase family 18 catalytic" evidence="17">
    <location>
        <begin position="207"/>
        <end position="238"/>
    </location>
</feature>
<keyword evidence="7 19" id="KW-0328">Glycosyltransferase</keyword>
<evidence type="ECO:0000256" key="3">
    <source>
        <dbReference type="ARBA" id="ARBA00004922"/>
    </source>
</evidence>
<evidence type="ECO:0000256" key="14">
    <source>
        <dbReference type="ARBA" id="ARBA00023180"/>
    </source>
</evidence>
<keyword evidence="20" id="KW-1185">Reference proteome</keyword>
<dbReference type="Pfam" id="PF15027">
    <property type="entry name" value="MGT5A_N"/>
    <property type="match status" value="1"/>
</dbReference>
<comment type="catalytic activity">
    <reaction evidence="15">
        <text>N(4)-{beta-D-GlcNAc-(1-&gt;2)-[beta-D-GlcNAc-(1-&gt;4)]-alpha-D-Man-(1-&gt;3)-[beta-D-GlcNAc-(1-&gt;2)-alpha-D-Man-(1-&gt;6)]-beta-D-Man-(1-&gt;4)-beta-D-GlcNAc-(1-&gt;4)-beta-D-GlcNAc}-L-asparaginyl-[protein] + UDP-N-acetyl-alpha-D-glucosamine = N(4)-{beta-D-GlcNAc-(1-&gt;2)-[beta-D-GlcNAc-(1-&gt;4)]-alpha-D-Man-(1-&gt;3)-[beta-D-GlcNAc-(1-&gt;2)-[beta-D-GlcNAc-(1-&gt;6)]-alpha-D-Man-(1-&gt;6)]-beta-D-Man-(1-&gt;4)-beta-D-GlcNAc-(1-&gt;4)-beta-D-GlcNAc}-L-asparaginyl-[protein] + UDP + H(+)</text>
        <dbReference type="Rhea" id="RHEA:16921"/>
        <dbReference type="Rhea" id="RHEA-COMP:14374"/>
        <dbReference type="Rhea" id="RHEA-COMP:14377"/>
        <dbReference type="ChEBI" id="CHEBI:15378"/>
        <dbReference type="ChEBI" id="CHEBI:57705"/>
        <dbReference type="ChEBI" id="CHEBI:58223"/>
        <dbReference type="ChEBI" id="CHEBI:139507"/>
        <dbReference type="ChEBI" id="CHEBI:139510"/>
        <dbReference type="EC" id="2.4.1.155"/>
    </reaction>
</comment>
<feature type="domain" description="Glycosyltransferase family 18 catalytic" evidence="17">
    <location>
        <begin position="269"/>
        <end position="812"/>
    </location>
</feature>
<dbReference type="Proteomes" id="UP001163046">
    <property type="component" value="Unassembled WGS sequence"/>
</dbReference>
<evidence type="ECO:0000259" key="17">
    <source>
        <dbReference type="Pfam" id="PF15024"/>
    </source>
</evidence>
<proteinExistence type="inferred from homology"/>
<feature type="domain" description="MGT5A-like N-terminal" evidence="18">
    <location>
        <begin position="6"/>
        <end position="87"/>
    </location>
</feature>
<evidence type="ECO:0000256" key="12">
    <source>
        <dbReference type="ARBA" id="ARBA00023034"/>
    </source>
</evidence>
<comment type="pathway">
    <text evidence="3">Protein modification; protein glycosylation.</text>
</comment>
<dbReference type="GO" id="GO:0030144">
    <property type="term" value="F:alpha-1,6-mannosylglycoprotein 6-beta-N-acetylglucosaminyltransferase activity"/>
    <property type="evidence" value="ECO:0007669"/>
    <property type="project" value="UniProtKB-EC"/>
</dbReference>
<keyword evidence="6" id="KW-0964">Secreted</keyword>
<feature type="coiled-coil region" evidence="16">
    <location>
        <begin position="56"/>
        <end position="83"/>
    </location>
</feature>
<comment type="similarity">
    <text evidence="4">Belongs to the glycosyltransferase 18 family.</text>
</comment>
<evidence type="ECO:0000256" key="8">
    <source>
        <dbReference type="ARBA" id="ARBA00022679"/>
    </source>
</evidence>
<evidence type="ECO:0000313" key="19">
    <source>
        <dbReference type="EMBL" id="KAJ7340119.1"/>
    </source>
</evidence>
<gene>
    <name evidence="19" type="primary">MGAT5_1</name>
    <name evidence="19" type="ORF">OS493_002845</name>
</gene>
<keyword evidence="8 19" id="KW-0808">Transferase</keyword>
<evidence type="ECO:0000256" key="4">
    <source>
        <dbReference type="ARBA" id="ARBA00007477"/>
    </source>
</evidence>
<dbReference type="AlphaFoldDB" id="A0A9X0CGV3"/>
<dbReference type="OrthoDB" id="2113294at2759"/>
<evidence type="ECO:0000256" key="16">
    <source>
        <dbReference type="SAM" id="Coils"/>
    </source>
</evidence>
<dbReference type="InterPro" id="IPR026116">
    <property type="entry name" value="GT18_cat"/>
</dbReference>
<accession>A0A9X0CGV3</accession>
<evidence type="ECO:0000256" key="6">
    <source>
        <dbReference type="ARBA" id="ARBA00022525"/>
    </source>
</evidence>
<dbReference type="Pfam" id="PF15024">
    <property type="entry name" value="Glyco_transf_18"/>
    <property type="match status" value="2"/>
</dbReference>
<dbReference type="EMBL" id="MU827778">
    <property type="protein sequence ID" value="KAJ7340119.1"/>
    <property type="molecule type" value="Genomic_DNA"/>
</dbReference>
<keyword evidence="13" id="KW-0472">Membrane</keyword>
<name>A0A9X0CGV3_9CNID</name>
<keyword evidence="10" id="KW-0735">Signal-anchor</keyword>
<evidence type="ECO:0000256" key="11">
    <source>
        <dbReference type="ARBA" id="ARBA00022989"/>
    </source>
</evidence>
<evidence type="ECO:0000256" key="5">
    <source>
        <dbReference type="ARBA" id="ARBA00012671"/>
    </source>
</evidence>
<dbReference type="GO" id="GO:0000139">
    <property type="term" value="C:Golgi membrane"/>
    <property type="evidence" value="ECO:0007669"/>
    <property type="project" value="UniProtKB-SubCell"/>
</dbReference>
<dbReference type="PANTHER" id="PTHR15075:SF2">
    <property type="entry name" value="ALPHA-1,6-MANNOSYLGLYCOPROTEIN 6-BETA-N-ACETYLGLUCOSAMINYLTRANSFERASE"/>
    <property type="match status" value="1"/>
</dbReference>
<sequence length="826" mass="93728">MYLIQVQINDRKSQSEYLKTKIISLSKEYIDAIAKEKGLYSTGLGDEDNGDVRELKKATAVLLQNMLARIKNLERQVEDVIVNSTAEFKHLTIAIKSLNRTINNLTKSTDEDLCYIPDNPAYPECSKKVDNIGRKIKSMRKQGINGSVCSILIYLSEVEQWCPRNVFKLKIKPVTDEYCVMPSDPAFPHCAEKVKWMEKFWRSDMKYQSHGVDGNLCSFLKYLSEVENFCPLRSGRHMDGDCKIPVTKEFPECASKINWMRQFWKSDKCYEQDHGVNGSICSFISYLSEVERIPDLERTDVQGLLNHLQDANAVKFQWMKRRIVQMWPKWQAAISSLKNKKDLTKTVQKKVLIHIGLLANENKLHFAEEAGKGGPLGELVQWSDVITSLYILGHDITVTADLAAIQKALGNVVAKKLCPQKLPNDIDLVYVDYIGLRELNSKIGTLLPQFLCKLRVVDSFGTEAQFNFNLYKEKIDGGSMGAYGRYNLNLRQYQTMFPHSPDNTFLGFVVNVKPLENTDKKMRRKAKALVYGKHYSMWKDLPNKTFLEVVNRYLEVHATVGGGSASEVSSHLPSFVINHGVVTPMEVQKLLNESMVFVGLGFPYEGPAPLEAIANGCFFINPKFNPPRSRLNTPFFKNKPTLRLFTSQHPYCEEFIGKPHVYTIDVKNVSEVERVMKEIMLKEVDPYLPFEFTHEGMLERVNALVQHQDFCYQNHWPPLKALITEKGGAGKSCKDVCLAKGMVCEPEFFNSINSRTSLIEHGFPCNTSRLEEVPSLIAPGFRPEPAACIVQTQALMFSCTGTSPSTMRLCPCRKYKKGQVALCVDC</sequence>
<evidence type="ECO:0000259" key="18">
    <source>
        <dbReference type="Pfam" id="PF15027"/>
    </source>
</evidence>
<evidence type="ECO:0000256" key="7">
    <source>
        <dbReference type="ARBA" id="ARBA00022676"/>
    </source>
</evidence>
<dbReference type="GO" id="GO:0005576">
    <property type="term" value="C:extracellular region"/>
    <property type="evidence" value="ECO:0007669"/>
    <property type="project" value="UniProtKB-SubCell"/>
</dbReference>
<keyword evidence="12" id="KW-0333">Golgi apparatus</keyword>
<evidence type="ECO:0000256" key="9">
    <source>
        <dbReference type="ARBA" id="ARBA00022692"/>
    </source>
</evidence>
<organism evidence="19 20">
    <name type="scientific">Desmophyllum pertusum</name>
    <dbReference type="NCBI Taxonomy" id="174260"/>
    <lineage>
        <taxon>Eukaryota</taxon>
        <taxon>Metazoa</taxon>
        <taxon>Cnidaria</taxon>
        <taxon>Anthozoa</taxon>
        <taxon>Hexacorallia</taxon>
        <taxon>Scleractinia</taxon>
        <taxon>Caryophylliina</taxon>
        <taxon>Caryophylliidae</taxon>
        <taxon>Desmophyllum</taxon>
    </lineage>
</organism>
<evidence type="ECO:0000256" key="2">
    <source>
        <dbReference type="ARBA" id="ARBA00004613"/>
    </source>
</evidence>
<evidence type="ECO:0000256" key="10">
    <source>
        <dbReference type="ARBA" id="ARBA00022968"/>
    </source>
</evidence>
<keyword evidence="9" id="KW-0812">Transmembrane</keyword>
<dbReference type="EC" id="2.4.1.155" evidence="5"/>
<dbReference type="GO" id="GO:0006487">
    <property type="term" value="P:protein N-linked glycosylation"/>
    <property type="evidence" value="ECO:0007669"/>
    <property type="project" value="TreeGrafter"/>
</dbReference>
<evidence type="ECO:0000256" key="1">
    <source>
        <dbReference type="ARBA" id="ARBA00004323"/>
    </source>
</evidence>
<evidence type="ECO:0000256" key="15">
    <source>
        <dbReference type="ARBA" id="ARBA00048243"/>
    </source>
</evidence>
<dbReference type="InterPro" id="IPR052105">
    <property type="entry name" value="MGAT5_Glycosyltransferase"/>
</dbReference>
<keyword evidence="14" id="KW-0325">Glycoprotein</keyword>
<protein>
    <recommendedName>
        <fullName evidence="5">alpha-1,6-mannosyl-glycoprotein 6-beta-N-acetylglucosaminyltransferase</fullName>
        <ecNumber evidence="5">2.4.1.155</ecNumber>
    </recommendedName>
</protein>